<name>A0A450VVE3_9GAMM</name>
<evidence type="ECO:0000256" key="2">
    <source>
        <dbReference type="ARBA" id="ARBA00022801"/>
    </source>
</evidence>
<accession>A0A450VVE3</accession>
<keyword evidence="1" id="KW-0645">Protease</keyword>
<proteinExistence type="predicted"/>
<feature type="domain" description="P/Homo B" evidence="4">
    <location>
        <begin position="154"/>
        <end position="203"/>
    </location>
</feature>
<keyword evidence="2" id="KW-0378">Hydrolase</keyword>
<organism evidence="5">
    <name type="scientific">Candidatus Kentrum sp. LPFa</name>
    <dbReference type="NCBI Taxonomy" id="2126335"/>
    <lineage>
        <taxon>Bacteria</taxon>
        <taxon>Pseudomonadati</taxon>
        <taxon>Pseudomonadota</taxon>
        <taxon>Gammaproteobacteria</taxon>
        <taxon>Candidatus Kentrum</taxon>
    </lineage>
</organism>
<evidence type="ECO:0000256" key="1">
    <source>
        <dbReference type="ARBA" id="ARBA00022670"/>
    </source>
</evidence>
<feature type="region of interest" description="Disordered" evidence="3">
    <location>
        <begin position="61"/>
        <end position="91"/>
    </location>
</feature>
<dbReference type="Gene3D" id="2.60.120.260">
    <property type="entry name" value="Galactose-binding domain-like"/>
    <property type="match status" value="1"/>
</dbReference>
<dbReference type="SUPFAM" id="SSF49785">
    <property type="entry name" value="Galactose-binding domain-like"/>
    <property type="match status" value="1"/>
</dbReference>
<feature type="region of interest" description="Disordered" evidence="3">
    <location>
        <begin position="131"/>
        <end position="160"/>
    </location>
</feature>
<evidence type="ECO:0000259" key="4">
    <source>
        <dbReference type="Pfam" id="PF01483"/>
    </source>
</evidence>
<dbReference type="GO" id="GO:0006508">
    <property type="term" value="P:proteolysis"/>
    <property type="evidence" value="ECO:0007669"/>
    <property type="project" value="UniProtKB-KW"/>
</dbReference>
<dbReference type="AlphaFoldDB" id="A0A450VVE3"/>
<dbReference type="EMBL" id="CAADFK010000004">
    <property type="protein sequence ID" value="VFK08778.1"/>
    <property type="molecule type" value="Genomic_DNA"/>
</dbReference>
<gene>
    <name evidence="5" type="ORF">BECKLPF1236B_GA0070989_100427</name>
</gene>
<feature type="compositionally biased region" description="Basic and acidic residues" evidence="3">
    <location>
        <begin position="72"/>
        <end position="91"/>
    </location>
</feature>
<protein>
    <submittedName>
        <fullName evidence="5">Proprotein convertase P-domain-containing protein</fullName>
    </submittedName>
</protein>
<evidence type="ECO:0000313" key="5">
    <source>
        <dbReference type="EMBL" id="VFK08778.1"/>
    </source>
</evidence>
<evidence type="ECO:0000256" key="3">
    <source>
        <dbReference type="SAM" id="MobiDB-lite"/>
    </source>
</evidence>
<dbReference type="GO" id="GO:0004252">
    <property type="term" value="F:serine-type endopeptidase activity"/>
    <property type="evidence" value="ECO:0007669"/>
    <property type="project" value="InterPro"/>
</dbReference>
<dbReference type="InterPro" id="IPR002884">
    <property type="entry name" value="P_dom"/>
</dbReference>
<reference evidence="5" key="1">
    <citation type="submission" date="2019-02" db="EMBL/GenBank/DDBJ databases">
        <authorList>
            <person name="Gruber-Vodicka R. H."/>
            <person name="Seah K. B. B."/>
        </authorList>
    </citation>
    <scope>NUCLEOTIDE SEQUENCE</scope>
    <source>
        <strain evidence="5">BECK_S313</strain>
    </source>
</reference>
<sequence length="208" mass="22711">MSVLLGNVELFPQGDGPDIQLKVFGDEFYGRYETPAGHTVAYDPKKEKYCYAMLEAGHLVSSGIPTDQPAPDGRRDLERNQRSGGDEGDFFKARSGLALSHNTAPHSRAWGGMDSGLKISDISAPGDTIRFTVGDSRDPDDPTDTPHGSIRVKKPDARDSRDDWRRLYTIRGLEGKPMAGNWTLKVADVASGDIGVLDSWKLIVGYTS</sequence>
<dbReference type="Pfam" id="PF01483">
    <property type="entry name" value="P_proprotein"/>
    <property type="match status" value="1"/>
</dbReference>
<dbReference type="InterPro" id="IPR008979">
    <property type="entry name" value="Galactose-bd-like_sf"/>
</dbReference>